<dbReference type="AlphaFoldDB" id="A0A3D9IML2"/>
<dbReference type="PANTHER" id="PTHR11373:SF40">
    <property type="entry name" value="DEOXYGUANOSINETRIPHOSPHATE TRIPHOSPHOHYDROLASE-LIKE PROTEIN 2"/>
    <property type="match status" value="1"/>
</dbReference>
<evidence type="ECO:0000259" key="2">
    <source>
        <dbReference type="PROSITE" id="PS51831"/>
    </source>
</evidence>
<name>A0A3D9IML2_9BACL</name>
<evidence type="ECO:0000313" key="3">
    <source>
        <dbReference type="EMBL" id="RED62955.1"/>
    </source>
</evidence>
<gene>
    <name evidence="3" type="ORF">DFP98_12757</name>
</gene>
<dbReference type="EMBL" id="QRDZ01000027">
    <property type="protein sequence ID" value="RED62955.1"/>
    <property type="molecule type" value="Genomic_DNA"/>
</dbReference>
<sequence length="409" mass="47838">MAHHYDPITLEYVRDQAELVRDLDFRLHPGESAERGRDEYSRDYARILYSASFRRLQGKMQLLGVDQHHFIRNRLTHSMEVAQIARGIASDMGIENTFVAEACALAHDLGNPPIGHHGETVLNELVGKIGGFEGNAQTLRILRKLEKKHHAYRGLNLTFRTQLGVVKYFQRHEGGQNKKFIYDEDYDGIIQVLEERGIRMEQVRTIDMQIMDLADEIAYAAHDLEDCLSQNLFTIDDLLYEFHIDDKYKTAYGELDRIVKDCREFAYKGRHLGSSEEYSFLFRKELTSVIVNRLIRDIHYYEAKKRLDYKEYGELARGLKKLVFLLIMRRPSVQLYEKRGEKVLRGLFQVFADERTNADLKLLPPEYRMFADEAERLRNVADFISGMMDQFAMHEYEKYYGAGELNRLV</sequence>
<dbReference type="SUPFAM" id="SSF109604">
    <property type="entry name" value="HD-domain/PDEase-like"/>
    <property type="match status" value="1"/>
</dbReference>
<accession>A0A3D9IML2</accession>
<dbReference type="GO" id="GO:0008832">
    <property type="term" value="F:dGTPase activity"/>
    <property type="evidence" value="ECO:0007669"/>
    <property type="project" value="TreeGrafter"/>
</dbReference>
<dbReference type="InterPro" id="IPR006261">
    <property type="entry name" value="dGTPase"/>
</dbReference>
<protein>
    <submittedName>
        <fullName evidence="3">dGTPase</fullName>
    </submittedName>
</protein>
<dbReference type="CDD" id="cd00077">
    <property type="entry name" value="HDc"/>
    <property type="match status" value="1"/>
</dbReference>
<feature type="domain" description="HD" evidence="2">
    <location>
        <begin position="74"/>
        <end position="220"/>
    </location>
</feature>
<dbReference type="RefSeq" id="WP_116063867.1">
    <property type="nucleotide sequence ID" value="NZ_QRDZ01000027.1"/>
</dbReference>
<reference evidence="3 4" key="1">
    <citation type="submission" date="2018-07" db="EMBL/GenBank/DDBJ databases">
        <title>Genomic Encyclopedia of Type Strains, Phase III (KMG-III): the genomes of soil and plant-associated and newly described type strains.</title>
        <authorList>
            <person name="Whitman W."/>
        </authorList>
    </citation>
    <scope>NUCLEOTIDE SEQUENCE [LARGE SCALE GENOMIC DNA]</scope>
    <source>
        <strain evidence="3 4">CECT 7287</strain>
    </source>
</reference>
<dbReference type="InterPro" id="IPR026875">
    <property type="entry name" value="PHydrolase_assoc_dom"/>
</dbReference>
<keyword evidence="1" id="KW-0378">Hydrolase</keyword>
<dbReference type="PROSITE" id="PS51831">
    <property type="entry name" value="HD"/>
    <property type="match status" value="1"/>
</dbReference>
<keyword evidence="4" id="KW-1185">Reference proteome</keyword>
<dbReference type="GO" id="GO:0006203">
    <property type="term" value="P:dGTP catabolic process"/>
    <property type="evidence" value="ECO:0007669"/>
    <property type="project" value="TreeGrafter"/>
</dbReference>
<dbReference type="InterPro" id="IPR050135">
    <property type="entry name" value="dGTPase-like"/>
</dbReference>
<dbReference type="InterPro" id="IPR003607">
    <property type="entry name" value="HD/PDEase_dom"/>
</dbReference>
<dbReference type="Pfam" id="PF13286">
    <property type="entry name" value="HD_assoc"/>
    <property type="match status" value="1"/>
</dbReference>
<proteinExistence type="predicted"/>
<organism evidence="3 4">
    <name type="scientific">Cohnella phaseoli</name>
    <dbReference type="NCBI Taxonomy" id="456490"/>
    <lineage>
        <taxon>Bacteria</taxon>
        <taxon>Bacillati</taxon>
        <taxon>Bacillota</taxon>
        <taxon>Bacilli</taxon>
        <taxon>Bacillales</taxon>
        <taxon>Paenibacillaceae</taxon>
        <taxon>Cohnella</taxon>
    </lineage>
</organism>
<dbReference type="InterPro" id="IPR006674">
    <property type="entry name" value="HD_domain"/>
</dbReference>
<evidence type="ECO:0000256" key="1">
    <source>
        <dbReference type="ARBA" id="ARBA00022801"/>
    </source>
</evidence>
<dbReference type="SMART" id="SM00471">
    <property type="entry name" value="HDc"/>
    <property type="match status" value="1"/>
</dbReference>
<comment type="caution">
    <text evidence="3">The sequence shown here is derived from an EMBL/GenBank/DDBJ whole genome shotgun (WGS) entry which is preliminary data.</text>
</comment>
<dbReference type="OrthoDB" id="9803619at2"/>
<evidence type="ECO:0000313" key="4">
    <source>
        <dbReference type="Proteomes" id="UP000256977"/>
    </source>
</evidence>
<dbReference type="Gene3D" id="1.10.3210.10">
    <property type="entry name" value="Hypothetical protein af1432"/>
    <property type="match status" value="1"/>
</dbReference>
<dbReference type="PANTHER" id="PTHR11373">
    <property type="entry name" value="DEOXYNUCLEOSIDE TRIPHOSPHATE TRIPHOSPHOHYDROLASE"/>
    <property type="match status" value="1"/>
</dbReference>
<dbReference type="Proteomes" id="UP000256977">
    <property type="component" value="Unassembled WGS sequence"/>
</dbReference>
<dbReference type="NCBIfam" id="TIGR01353">
    <property type="entry name" value="dGTP_triPase"/>
    <property type="match status" value="1"/>
</dbReference>
<dbReference type="Pfam" id="PF01966">
    <property type="entry name" value="HD"/>
    <property type="match status" value="1"/>
</dbReference>